<keyword evidence="2" id="KW-1185">Reference proteome</keyword>
<comment type="caution">
    <text evidence="1">The sequence shown here is derived from an EMBL/GenBank/DDBJ whole genome shotgun (WGS) entry which is preliminary data.</text>
</comment>
<evidence type="ECO:0000313" key="1">
    <source>
        <dbReference type="EMBL" id="OMJ28103.1"/>
    </source>
</evidence>
<sequence>MVLNRTDMTSNSSSDKKHFEEYPLVVYQHQRYWPFYGWTNKKVQFDPYTFSDESGTLDYSGILIKRNAISPTSESVLNSQVYSIIYDESSDSMGWEYFDYLWKEMNVFSLNTVSTRKRKWSLVTKN</sequence>
<reference evidence="2" key="1">
    <citation type="submission" date="2017-01" db="EMBL/GenBank/DDBJ databases">
        <authorList>
            <person name="Wang Y."/>
            <person name="White M."/>
            <person name="Kvist S."/>
            <person name="Moncalvo J.-M."/>
        </authorList>
    </citation>
    <scope>NUCLEOTIDE SEQUENCE [LARGE SCALE GENOMIC DNA]</scope>
    <source>
        <strain evidence="2">ID-206-W2</strain>
    </source>
</reference>
<gene>
    <name evidence="1" type="ORF">AYI69_g2429</name>
</gene>
<name>A0A1R1YMK6_9FUNG</name>
<proteinExistence type="predicted"/>
<dbReference type="EMBL" id="LSSM01000711">
    <property type="protein sequence ID" value="OMJ28103.1"/>
    <property type="molecule type" value="Genomic_DNA"/>
</dbReference>
<dbReference type="Proteomes" id="UP000187429">
    <property type="component" value="Unassembled WGS sequence"/>
</dbReference>
<accession>A0A1R1YMK6</accession>
<evidence type="ECO:0000313" key="2">
    <source>
        <dbReference type="Proteomes" id="UP000187429"/>
    </source>
</evidence>
<organism evidence="1 2">
    <name type="scientific">Smittium culicis</name>
    <dbReference type="NCBI Taxonomy" id="133412"/>
    <lineage>
        <taxon>Eukaryota</taxon>
        <taxon>Fungi</taxon>
        <taxon>Fungi incertae sedis</taxon>
        <taxon>Zoopagomycota</taxon>
        <taxon>Kickxellomycotina</taxon>
        <taxon>Harpellomycetes</taxon>
        <taxon>Harpellales</taxon>
        <taxon>Legeriomycetaceae</taxon>
        <taxon>Smittium</taxon>
    </lineage>
</organism>
<dbReference type="AlphaFoldDB" id="A0A1R1YMK6"/>
<protein>
    <submittedName>
        <fullName evidence="1">Uncharacterized protein</fullName>
    </submittedName>
</protein>